<dbReference type="EMBL" id="JBGFUD010015916">
    <property type="protein sequence ID" value="MFH4984222.1"/>
    <property type="molecule type" value="Genomic_DNA"/>
</dbReference>
<keyword evidence="2" id="KW-0732">Signal</keyword>
<reference evidence="3 4" key="1">
    <citation type="submission" date="2024-08" db="EMBL/GenBank/DDBJ databases">
        <title>Gnathostoma spinigerum genome.</title>
        <authorList>
            <person name="Gonzalez-Bertolin B."/>
            <person name="Monzon S."/>
            <person name="Zaballos A."/>
            <person name="Jimenez P."/>
            <person name="Dekumyoy P."/>
            <person name="Varona S."/>
            <person name="Cuesta I."/>
            <person name="Sumanam S."/>
            <person name="Adisakwattana P."/>
            <person name="Gasser R.B."/>
            <person name="Hernandez-Gonzalez A."/>
            <person name="Young N.D."/>
            <person name="Perteguer M.J."/>
        </authorList>
    </citation>
    <scope>NUCLEOTIDE SEQUENCE [LARGE SCALE GENOMIC DNA]</scope>
    <source>
        <strain evidence="3">AL3</strain>
        <tissue evidence="3">Liver</tissue>
    </source>
</reference>
<dbReference type="Proteomes" id="UP001608902">
    <property type="component" value="Unassembled WGS sequence"/>
</dbReference>
<feature type="signal peptide" evidence="2">
    <location>
        <begin position="1"/>
        <end position="19"/>
    </location>
</feature>
<keyword evidence="4" id="KW-1185">Reference proteome</keyword>
<gene>
    <name evidence="3" type="ORF">AB6A40_010931</name>
</gene>
<feature type="chain" id="PRO_5044741202" evidence="2">
    <location>
        <begin position="20"/>
        <end position="84"/>
    </location>
</feature>
<sequence>MTILLISIVLLAFVRYGMSYRRKKLKDNNELSEEQQRITSSSNSVNQVGTTSVITHINAYDRPSIDLDLPAAYSLDDRPSGYLT</sequence>
<evidence type="ECO:0000256" key="2">
    <source>
        <dbReference type="SAM" id="SignalP"/>
    </source>
</evidence>
<protein>
    <submittedName>
        <fullName evidence="3">Uncharacterized protein</fullName>
    </submittedName>
</protein>
<comment type="caution">
    <text evidence="3">The sequence shown here is derived from an EMBL/GenBank/DDBJ whole genome shotgun (WGS) entry which is preliminary data.</text>
</comment>
<feature type="region of interest" description="Disordered" evidence="1">
    <location>
        <begin position="25"/>
        <end position="46"/>
    </location>
</feature>
<feature type="compositionally biased region" description="Polar residues" evidence="1">
    <location>
        <begin position="37"/>
        <end position="46"/>
    </location>
</feature>
<proteinExistence type="predicted"/>
<evidence type="ECO:0000313" key="4">
    <source>
        <dbReference type="Proteomes" id="UP001608902"/>
    </source>
</evidence>
<evidence type="ECO:0000256" key="1">
    <source>
        <dbReference type="SAM" id="MobiDB-lite"/>
    </source>
</evidence>
<accession>A0ABD6EYQ9</accession>
<dbReference type="AlphaFoldDB" id="A0ABD6EYQ9"/>
<organism evidence="3 4">
    <name type="scientific">Gnathostoma spinigerum</name>
    <dbReference type="NCBI Taxonomy" id="75299"/>
    <lineage>
        <taxon>Eukaryota</taxon>
        <taxon>Metazoa</taxon>
        <taxon>Ecdysozoa</taxon>
        <taxon>Nematoda</taxon>
        <taxon>Chromadorea</taxon>
        <taxon>Rhabditida</taxon>
        <taxon>Spirurina</taxon>
        <taxon>Gnathostomatomorpha</taxon>
        <taxon>Gnathostomatoidea</taxon>
        <taxon>Gnathostomatidae</taxon>
        <taxon>Gnathostoma</taxon>
    </lineage>
</organism>
<evidence type="ECO:0000313" key="3">
    <source>
        <dbReference type="EMBL" id="MFH4984222.1"/>
    </source>
</evidence>
<name>A0ABD6EYQ9_9BILA</name>